<keyword evidence="8" id="KW-1185">Reference proteome</keyword>
<evidence type="ECO:0000256" key="1">
    <source>
        <dbReference type="ARBA" id="ARBA00022679"/>
    </source>
</evidence>
<dbReference type="PANTHER" id="PTHR43289:SF34">
    <property type="entry name" value="SERINE_THREONINE-PROTEIN KINASE YBDM-RELATED"/>
    <property type="match status" value="1"/>
</dbReference>
<dbReference type="PROSITE" id="PS00107">
    <property type="entry name" value="PROTEIN_KINASE_ATP"/>
    <property type="match status" value="1"/>
</dbReference>
<evidence type="ECO:0000256" key="5">
    <source>
        <dbReference type="PROSITE-ProRule" id="PRU10141"/>
    </source>
</evidence>
<dbReference type="SMART" id="SM00564">
    <property type="entry name" value="PQQ"/>
    <property type="match status" value="7"/>
</dbReference>
<dbReference type="EMBL" id="BMPQ01000002">
    <property type="protein sequence ID" value="GGK49036.1"/>
    <property type="molecule type" value="Genomic_DNA"/>
</dbReference>
<dbReference type="InterPro" id="IPR011047">
    <property type="entry name" value="Quinoprotein_ADH-like_sf"/>
</dbReference>
<dbReference type="Gene3D" id="2.40.128.630">
    <property type="match status" value="1"/>
</dbReference>
<keyword evidence="3" id="KW-0418">Kinase</keyword>
<organism evidence="7 8">
    <name type="scientific">Streptomyces flaveus</name>
    <dbReference type="NCBI Taxonomy" id="66370"/>
    <lineage>
        <taxon>Bacteria</taxon>
        <taxon>Bacillati</taxon>
        <taxon>Actinomycetota</taxon>
        <taxon>Actinomycetes</taxon>
        <taxon>Kitasatosporales</taxon>
        <taxon>Streptomycetaceae</taxon>
        <taxon>Streptomyces</taxon>
        <taxon>Streptomyces aurantiacus group</taxon>
    </lineage>
</organism>
<dbReference type="GO" id="GO:0004674">
    <property type="term" value="F:protein serine/threonine kinase activity"/>
    <property type="evidence" value="ECO:0007669"/>
    <property type="project" value="TreeGrafter"/>
</dbReference>
<dbReference type="GO" id="GO:0005524">
    <property type="term" value="F:ATP binding"/>
    <property type="evidence" value="ECO:0007669"/>
    <property type="project" value="UniProtKB-UniRule"/>
</dbReference>
<dbReference type="Pfam" id="PF00069">
    <property type="entry name" value="Pkinase"/>
    <property type="match status" value="1"/>
</dbReference>
<dbReference type="Gene3D" id="3.30.200.20">
    <property type="entry name" value="Phosphorylase Kinase, domain 1"/>
    <property type="match status" value="1"/>
</dbReference>
<dbReference type="PROSITE" id="PS00108">
    <property type="entry name" value="PROTEIN_KINASE_ST"/>
    <property type="match status" value="1"/>
</dbReference>
<proteinExistence type="predicted"/>
<dbReference type="SUPFAM" id="SSF50998">
    <property type="entry name" value="Quinoprotein alcohol dehydrogenase-like"/>
    <property type="match status" value="1"/>
</dbReference>
<sequence length="707" mass="73498">MAERWIGPYRVVGLLGEGGMGAVHLGRDVRGRAAAVKVLRPELAADEDMVRRFRREADAAATVRGRGVARVLGYDLDSPVPWIAAAYLAGPTLHQAVAACGVLDEGGTRALGAELVRTVAEIHAAGLVHRDLKPSNIVLTRAGPRVIDFGIARPEYGLTLTEPGLAPATPGYAPPEQVTGRRAGPPADVFALGAVLAFACTGRGPFGAGHPAAVSFRVVHEEPSLEGVPETLVPVVRACLEKDPARRPVPEEMAGALAGERAGRASAPVPRAGRPVVLASRPPWQQGPLADEIARRAGEAAELLGAGGGPSRRAVFAAGAGAVVASGGGVVGWWLSRDRGDGASPVTADGVPVAEPLARPTAGTVPQPLWTAGKLSESGPGPVTVGRVVVAGAGDGVGAFTQHTGARAWTWAGGAAPDRDGPLLVSGRTVLVVTRDGRLTALDARRGDRLWSVRADARQALALDAAHVYVLDSDRRVKALARTDGAERWTARRALGSTGVVSGAVSGGRLMVTARDGGTLVLDTADGAVRWERDIGRPRLVLPPAGLTPAPVRDGFCVGGDTLAVLDARSGDERWSVPAEDSFWGAPTVADGRVYAARLYTVRKDELTCLDAGSGDPRWSVPLDFGAEPVRPGVVLGNALYGALGQRTGLDPGERLQDFGVYTADIRTGRLLWIFNDDANQAGWRLAGAAGRVFAARRTTLRALPVF</sequence>
<evidence type="ECO:0000313" key="8">
    <source>
        <dbReference type="Proteomes" id="UP000637788"/>
    </source>
</evidence>
<keyword evidence="1" id="KW-0808">Transferase</keyword>
<dbReference type="SUPFAM" id="SSF56112">
    <property type="entry name" value="Protein kinase-like (PK-like)"/>
    <property type="match status" value="1"/>
</dbReference>
<evidence type="ECO:0000259" key="6">
    <source>
        <dbReference type="PROSITE" id="PS50011"/>
    </source>
</evidence>
<dbReference type="CDD" id="cd14014">
    <property type="entry name" value="STKc_PknB_like"/>
    <property type="match status" value="1"/>
</dbReference>
<name>A0A917V823_9ACTN</name>
<feature type="binding site" evidence="5">
    <location>
        <position position="37"/>
    </location>
    <ligand>
        <name>ATP</name>
        <dbReference type="ChEBI" id="CHEBI:30616"/>
    </ligand>
</feature>
<dbReference type="InterPro" id="IPR000719">
    <property type="entry name" value="Prot_kinase_dom"/>
</dbReference>
<dbReference type="InterPro" id="IPR008271">
    <property type="entry name" value="Ser/Thr_kinase_AS"/>
</dbReference>
<dbReference type="InterPro" id="IPR011009">
    <property type="entry name" value="Kinase-like_dom_sf"/>
</dbReference>
<dbReference type="AlphaFoldDB" id="A0A917V823"/>
<reference evidence="7" key="2">
    <citation type="submission" date="2020-09" db="EMBL/GenBank/DDBJ databases">
        <authorList>
            <person name="Sun Q."/>
            <person name="Ohkuma M."/>
        </authorList>
    </citation>
    <scope>NUCLEOTIDE SEQUENCE</scope>
    <source>
        <strain evidence="7">JCM 3035</strain>
    </source>
</reference>
<evidence type="ECO:0000313" key="7">
    <source>
        <dbReference type="EMBL" id="GGK49036.1"/>
    </source>
</evidence>
<dbReference type="Gene3D" id="2.40.10.480">
    <property type="match status" value="1"/>
</dbReference>
<dbReference type="Gene3D" id="1.10.510.10">
    <property type="entry name" value="Transferase(Phosphotransferase) domain 1"/>
    <property type="match status" value="1"/>
</dbReference>
<accession>A0A917V823</accession>
<feature type="domain" description="Protein kinase" evidence="6">
    <location>
        <begin position="9"/>
        <end position="257"/>
    </location>
</feature>
<dbReference type="Proteomes" id="UP000637788">
    <property type="component" value="Unassembled WGS sequence"/>
</dbReference>
<evidence type="ECO:0000256" key="4">
    <source>
        <dbReference type="ARBA" id="ARBA00022840"/>
    </source>
</evidence>
<dbReference type="InterPro" id="IPR015943">
    <property type="entry name" value="WD40/YVTN_repeat-like_dom_sf"/>
</dbReference>
<keyword evidence="2 5" id="KW-0547">Nucleotide-binding</keyword>
<dbReference type="SMART" id="SM00220">
    <property type="entry name" value="S_TKc"/>
    <property type="match status" value="1"/>
</dbReference>
<evidence type="ECO:0000256" key="2">
    <source>
        <dbReference type="ARBA" id="ARBA00022741"/>
    </source>
</evidence>
<dbReference type="InterPro" id="IPR018391">
    <property type="entry name" value="PQQ_b-propeller_rpt"/>
</dbReference>
<reference evidence="7" key="1">
    <citation type="journal article" date="2014" name="Int. J. Syst. Evol. Microbiol.">
        <title>Complete genome sequence of Corynebacterium casei LMG S-19264T (=DSM 44701T), isolated from a smear-ripened cheese.</title>
        <authorList>
            <consortium name="US DOE Joint Genome Institute (JGI-PGF)"/>
            <person name="Walter F."/>
            <person name="Albersmeier A."/>
            <person name="Kalinowski J."/>
            <person name="Ruckert C."/>
        </authorList>
    </citation>
    <scope>NUCLEOTIDE SEQUENCE</scope>
    <source>
        <strain evidence="7">JCM 3035</strain>
    </source>
</reference>
<dbReference type="InterPro" id="IPR002372">
    <property type="entry name" value="PQQ_rpt_dom"/>
</dbReference>
<dbReference type="Pfam" id="PF13360">
    <property type="entry name" value="PQQ_2"/>
    <property type="match status" value="2"/>
</dbReference>
<protein>
    <recommendedName>
        <fullName evidence="6">Protein kinase domain-containing protein</fullName>
    </recommendedName>
</protein>
<dbReference type="Gene3D" id="2.130.10.10">
    <property type="entry name" value="YVTN repeat-like/Quinoprotein amine dehydrogenase"/>
    <property type="match status" value="1"/>
</dbReference>
<comment type="caution">
    <text evidence="7">The sequence shown here is derived from an EMBL/GenBank/DDBJ whole genome shotgun (WGS) entry which is preliminary data.</text>
</comment>
<dbReference type="PANTHER" id="PTHR43289">
    <property type="entry name" value="MITOGEN-ACTIVATED PROTEIN KINASE KINASE KINASE 20-RELATED"/>
    <property type="match status" value="1"/>
</dbReference>
<dbReference type="InterPro" id="IPR017441">
    <property type="entry name" value="Protein_kinase_ATP_BS"/>
</dbReference>
<keyword evidence="4 5" id="KW-0067">ATP-binding</keyword>
<evidence type="ECO:0000256" key="3">
    <source>
        <dbReference type="ARBA" id="ARBA00022777"/>
    </source>
</evidence>
<gene>
    <name evidence="7" type="ORF">GCM10010094_06610</name>
</gene>
<dbReference type="PROSITE" id="PS50011">
    <property type="entry name" value="PROTEIN_KINASE_DOM"/>
    <property type="match status" value="1"/>
</dbReference>